<sequence length="402" mass="46018">MKFLPQKLNRFHMNKEIIDLTQGDESDEDDGIKKITYSELPDNFSSTRKSCFIRSESTDLPMPMMFTPHPGSFDDPLGSPLINTAHSIAYAFSSSNIDPFSNLIRLLHQNSNDSNELFFQLTQSLAFNAKPVDFLPILLKLLDNNSKNPQPNFLRHLAIKSIIALSVNNPEFCKAVLDEVDFLITLSSEQDNEFLEDILQIYQTVCDYANLEQAKKIVDNINERDLIKYVPTSEDKNKRSPYGLDPIRIKVHSVLAILSKYGEVFTQPLVQEIRKKCNYPGNSNKKDSLVSEIILPSIICIDQFLKQPDTEAYKWLFEEKEILIGKLTLAVIGCEKNQDNELRVMVLKVFLEVLDEFCNDDNASPSMNFMFQLTSTLISMENFADEPVKHMARVLLKRFKVQ</sequence>
<dbReference type="EMBL" id="MLAK01000971">
    <property type="protein sequence ID" value="OHT00115.1"/>
    <property type="molecule type" value="Genomic_DNA"/>
</dbReference>
<comment type="caution">
    <text evidence="1">The sequence shown here is derived from an EMBL/GenBank/DDBJ whole genome shotgun (WGS) entry which is preliminary data.</text>
</comment>
<dbReference type="SUPFAM" id="SSF48371">
    <property type="entry name" value="ARM repeat"/>
    <property type="match status" value="1"/>
</dbReference>
<accession>A0A1J4JM17</accession>
<dbReference type="VEuPathDB" id="TrichDB:TRFO_08101"/>
<dbReference type="RefSeq" id="XP_068353251.1">
    <property type="nucleotide sequence ID" value="XM_068494089.1"/>
</dbReference>
<keyword evidence="2" id="KW-1185">Reference proteome</keyword>
<dbReference type="InterPro" id="IPR016024">
    <property type="entry name" value="ARM-type_fold"/>
</dbReference>
<gene>
    <name evidence="1" type="ORF">TRFO_08101</name>
</gene>
<dbReference type="Proteomes" id="UP000179807">
    <property type="component" value="Unassembled WGS sequence"/>
</dbReference>
<protein>
    <submittedName>
        <fullName evidence="1">Uncharacterized protein</fullName>
    </submittedName>
</protein>
<evidence type="ECO:0000313" key="1">
    <source>
        <dbReference type="EMBL" id="OHT00115.1"/>
    </source>
</evidence>
<evidence type="ECO:0000313" key="2">
    <source>
        <dbReference type="Proteomes" id="UP000179807"/>
    </source>
</evidence>
<dbReference type="GeneID" id="94828793"/>
<proteinExistence type="predicted"/>
<dbReference type="AlphaFoldDB" id="A0A1J4JM17"/>
<reference evidence="1" key="1">
    <citation type="submission" date="2016-10" db="EMBL/GenBank/DDBJ databases">
        <authorList>
            <person name="Benchimol M."/>
            <person name="Almeida L.G."/>
            <person name="Vasconcelos A.T."/>
            <person name="Perreira-Neves A."/>
            <person name="Rosa I.A."/>
            <person name="Tasca T."/>
            <person name="Bogo M.R."/>
            <person name="de Souza W."/>
        </authorList>
    </citation>
    <scope>NUCLEOTIDE SEQUENCE [LARGE SCALE GENOMIC DNA]</scope>
    <source>
        <strain evidence="1">K</strain>
    </source>
</reference>
<name>A0A1J4JM17_9EUKA</name>
<organism evidence="1 2">
    <name type="scientific">Tritrichomonas foetus</name>
    <dbReference type="NCBI Taxonomy" id="1144522"/>
    <lineage>
        <taxon>Eukaryota</taxon>
        <taxon>Metamonada</taxon>
        <taxon>Parabasalia</taxon>
        <taxon>Tritrichomonadida</taxon>
        <taxon>Tritrichomonadidae</taxon>
        <taxon>Tritrichomonas</taxon>
    </lineage>
</organism>